<evidence type="ECO:0000256" key="2">
    <source>
        <dbReference type="ARBA" id="ARBA00022448"/>
    </source>
</evidence>
<dbReference type="Pfam" id="PF13343">
    <property type="entry name" value="SBP_bac_6"/>
    <property type="match status" value="1"/>
</dbReference>
<evidence type="ECO:0000256" key="1">
    <source>
        <dbReference type="ARBA" id="ARBA00004418"/>
    </source>
</evidence>
<dbReference type="SUPFAM" id="SSF53850">
    <property type="entry name" value="Periplasmic binding protein-like II"/>
    <property type="match status" value="1"/>
</dbReference>
<dbReference type="STRING" id="318586.Pden_4502"/>
<dbReference type="InterPro" id="IPR001188">
    <property type="entry name" value="Sperm_putr-bd"/>
</dbReference>
<evidence type="ECO:0000313" key="7">
    <source>
        <dbReference type="Proteomes" id="UP000000361"/>
    </source>
</evidence>
<dbReference type="Gene3D" id="3.40.190.10">
    <property type="entry name" value="Periplasmic binding protein-like II"/>
    <property type="match status" value="2"/>
</dbReference>
<dbReference type="HOGENOM" id="CLU_026974_1_5_5"/>
<comment type="subcellular location">
    <subcellularLocation>
        <location evidence="1">Periplasm</location>
    </subcellularLocation>
</comment>
<evidence type="ECO:0000313" key="6">
    <source>
        <dbReference type="EMBL" id="ABL72566.1"/>
    </source>
</evidence>
<keyword evidence="7" id="KW-1185">Reference proteome</keyword>
<evidence type="ECO:0000256" key="4">
    <source>
        <dbReference type="ARBA" id="ARBA00022764"/>
    </source>
</evidence>
<proteinExistence type="predicted"/>
<evidence type="ECO:0000256" key="5">
    <source>
        <dbReference type="SAM" id="SignalP"/>
    </source>
</evidence>
<accession>A1BAM2</accession>
<name>A1BAM2_PARDP</name>
<organism evidence="6 7">
    <name type="scientific">Paracoccus denitrificans (strain Pd 1222)</name>
    <dbReference type="NCBI Taxonomy" id="318586"/>
    <lineage>
        <taxon>Bacteria</taxon>
        <taxon>Pseudomonadati</taxon>
        <taxon>Pseudomonadota</taxon>
        <taxon>Alphaproteobacteria</taxon>
        <taxon>Rhodobacterales</taxon>
        <taxon>Paracoccaceae</taxon>
        <taxon>Paracoccus</taxon>
    </lineage>
</organism>
<dbReference type="GO" id="GO:0019808">
    <property type="term" value="F:polyamine binding"/>
    <property type="evidence" value="ECO:0007669"/>
    <property type="project" value="InterPro"/>
</dbReference>
<evidence type="ECO:0000256" key="3">
    <source>
        <dbReference type="ARBA" id="ARBA00022729"/>
    </source>
</evidence>
<sequence>MPDCLKESSDMKPLRFPALVLALASTSLTAAWAADPELTVFDWAGFEEPVIFQGYIDKHGTSPTFAFYGDDDEAYQKLASGFKADVAHPCSQMVSKYRDAGLIEPWDVSKIPAFESLDPEFLDSEIFKDDEGVWYIPTDWGATAVAYNTENVPAEDVASLNIFIDPKYQGRTSLPDSADDVWALAYLATGTTDWTEVTDEQFAAAADWLRQAHQNVAAYWADPAEQAQLMASGAVDVAWSWNDGVVLLENDGFPVGFQRAAKEGSSTFFCGFINLKNGPGNEDKAYDFINAWLAPESAKGLLDTIGYGHTSTVAMETIKGEPAVQEGLSPVDAPILAQTPNDPQQRERQLQEFEKIKAGF</sequence>
<feature type="chain" id="PRO_5002632437" evidence="5">
    <location>
        <begin position="34"/>
        <end position="360"/>
    </location>
</feature>
<dbReference type="PANTHER" id="PTHR30222">
    <property type="entry name" value="SPERMIDINE/PUTRESCINE-BINDING PERIPLASMIC PROTEIN"/>
    <property type="match status" value="1"/>
</dbReference>
<dbReference type="KEGG" id="pde:Pden_4502"/>
<dbReference type="PANTHER" id="PTHR30222:SF17">
    <property type="entry name" value="SPERMIDINE_PUTRESCINE-BINDING PERIPLASMIC PROTEIN"/>
    <property type="match status" value="1"/>
</dbReference>
<dbReference type="GO" id="GO:0042597">
    <property type="term" value="C:periplasmic space"/>
    <property type="evidence" value="ECO:0007669"/>
    <property type="project" value="UniProtKB-SubCell"/>
</dbReference>
<dbReference type="EMBL" id="CP000490">
    <property type="protein sequence ID" value="ABL72566.1"/>
    <property type="molecule type" value="Genomic_DNA"/>
</dbReference>
<keyword evidence="2" id="KW-0813">Transport</keyword>
<dbReference type="GO" id="GO:0015846">
    <property type="term" value="P:polyamine transport"/>
    <property type="evidence" value="ECO:0007669"/>
    <property type="project" value="InterPro"/>
</dbReference>
<dbReference type="EnsemblBacteria" id="ABL72566">
    <property type="protein sequence ID" value="ABL72566"/>
    <property type="gene ID" value="Pden_4502"/>
</dbReference>
<keyword evidence="4" id="KW-0574">Periplasm</keyword>
<reference evidence="7" key="1">
    <citation type="submission" date="2006-12" db="EMBL/GenBank/DDBJ databases">
        <title>Complete sequence of chromosome 2 of Paracoccus denitrificans PD1222.</title>
        <authorList>
            <person name="Copeland A."/>
            <person name="Lucas S."/>
            <person name="Lapidus A."/>
            <person name="Barry K."/>
            <person name="Detter J.C."/>
            <person name="Glavina del Rio T."/>
            <person name="Hammon N."/>
            <person name="Israni S."/>
            <person name="Dalin E."/>
            <person name="Tice H."/>
            <person name="Pitluck S."/>
            <person name="Munk A.C."/>
            <person name="Brettin T."/>
            <person name="Bruce D."/>
            <person name="Han C."/>
            <person name="Tapia R."/>
            <person name="Gilna P."/>
            <person name="Schmutz J."/>
            <person name="Larimer F."/>
            <person name="Land M."/>
            <person name="Hauser L."/>
            <person name="Kyrpides N."/>
            <person name="Lykidis A."/>
            <person name="Spiro S."/>
            <person name="Richardson D.J."/>
            <person name="Moir J.W.B."/>
            <person name="Ferguson S.J."/>
            <person name="van Spanning R.J.M."/>
            <person name="Richardson P."/>
        </authorList>
    </citation>
    <scope>NUCLEOTIDE SEQUENCE [LARGE SCALE GENOMIC DNA]</scope>
    <source>
        <strain evidence="7">Pd 1222</strain>
    </source>
</reference>
<protein>
    <submittedName>
        <fullName evidence="6">ABC polyamine transporter, periplasmic substrate-binding protein</fullName>
    </submittedName>
</protein>
<dbReference type="eggNOG" id="COG0687">
    <property type="taxonomic scope" value="Bacteria"/>
</dbReference>
<dbReference type="AlphaFoldDB" id="A1BAM2"/>
<keyword evidence="3 5" id="KW-0732">Signal</keyword>
<dbReference type="PRINTS" id="PR00909">
    <property type="entry name" value="SPERMDNBNDNG"/>
</dbReference>
<dbReference type="Proteomes" id="UP000000361">
    <property type="component" value="Chromosome 2"/>
</dbReference>
<gene>
    <name evidence="6" type="ordered locus">Pden_4502</name>
</gene>
<feature type="signal peptide" evidence="5">
    <location>
        <begin position="1"/>
        <end position="33"/>
    </location>
</feature>